<dbReference type="EMBL" id="MLAA01000039">
    <property type="protein sequence ID" value="OOF67715.1"/>
    <property type="molecule type" value="Genomic_DNA"/>
</dbReference>
<accession>A0ABX3KYF1</accession>
<keyword evidence="1" id="KW-0812">Transmembrane</keyword>
<dbReference type="RefSeq" id="WP_077464264.1">
    <property type="nucleotide sequence ID" value="NZ_MLAA01000039.1"/>
</dbReference>
<evidence type="ECO:0000313" key="2">
    <source>
        <dbReference type="EMBL" id="OOF67715.1"/>
    </source>
</evidence>
<comment type="caution">
    <text evidence="2">The sequence shown here is derived from an EMBL/GenBank/DDBJ whole genome shotgun (WGS) entry which is preliminary data.</text>
</comment>
<keyword evidence="3" id="KW-1185">Reference proteome</keyword>
<feature type="transmembrane region" description="Helical" evidence="1">
    <location>
        <begin position="46"/>
        <end position="70"/>
    </location>
</feature>
<evidence type="ECO:0000256" key="1">
    <source>
        <dbReference type="SAM" id="Phobius"/>
    </source>
</evidence>
<feature type="transmembrane region" description="Helical" evidence="1">
    <location>
        <begin position="12"/>
        <end position="34"/>
    </location>
</feature>
<organism evidence="2 3">
    <name type="scientific">Rodentibacter caecimuris</name>
    <dbReference type="NCBI Taxonomy" id="1796644"/>
    <lineage>
        <taxon>Bacteria</taxon>
        <taxon>Pseudomonadati</taxon>
        <taxon>Pseudomonadota</taxon>
        <taxon>Gammaproteobacteria</taxon>
        <taxon>Pasteurellales</taxon>
        <taxon>Pasteurellaceae</taxon>
        <taxon>Rodentibacter</taxon>
    </lineage>
</organism>
<dbReference type="Pfam" id="PF17364">
    <property type="entry name" value="DUF5389"/>
    <property type="match status" value="1"/>
</dbReference>
<name>A0ABX3KYF1_9PAST</name>
<evidence type="ECO:0008006" key="4">
    <source>
        <dbReference type="Google" id="ProtNLM"/>
    </source>
</evidence>
<reference evidence="2 3" key="1">
    <citation type="submission" date="2016-10" db="EMBL/GenBank/DDBJ databases">
        <title>Rodentibacter gen. nov. and new species.</title>
        <authorList>
            <person name="Christensen H."/>
        </authorList>
    </citation>
    <scope>NUCLEOTIDE SEQUENCE [LARGE SCALE GENOMIC DNA]</scope>
    <source>
        <strain evidence="2 3">1998236014</strain>
    </source>
</reference>
<sequence>MKKINQPKGLTGFQLSISAFCLPILLWPLAIFLSPHLTKNQQLAEWQIIVFSIFLWIYPLILALNARFLYKLHQADSQRAGKCLWISAIIFYSILISIIHIGFING</sequence>
<feature type="transmembrane region" description="Helical" evidence="1">
    <location>
        <begin position="82"/>
        <end position="104"/>
    </location>
</feature>
<dbReference type="InterPro" id="IPR035333">
    <property type="entry name" value="DUF5389"/>
</dbReference>
<keyword evidence="1" id="KW-1133">Transmembrane helix</keyword>
<evidence type="ECO:0000313" key="3">
    <source>
        <dbReference type="Proteomes" id="UP000188820"/>
    </source>
</evidence>
<protein>
    <recommendedName>
        <fullName evidence="4">Aspartate-semialdehyde dehydrogenase</fullName>
    </recommendedName>
</protein>
<gene>
    <name evidence="2" type="ORF">BKG89_09090</name>
</gene>
<dbReference type="Proteomes" id="UP000188820">
    <property type="component" value="Unassembled WGS sequence"/>
</dbReference>
<proteinExistence type="predicted"/>
<keyword evidence="1" id="KW-0472">Membrane</keyword>